<dbReference type="GO" id="GO:0009164">
    <property type="term" value="P:nucleoside catabolic process"/>
    <property type="evidence" value="ECO:0007669"/>
    <property type="project" value="InterPro"/>
</dbReference>
<dbReference type="GO" id="GO:0019509">
    <property type="term" value="P:L-methionine salvage from methylthioadenosine"/>
    <property type="evidence" value="ECO:0007669"/>
    <property type="project" value="UniProtKB-UniPathway"/>
</dbReference>
<dbReference type="Pfam" id="PF01048">
    <property type="entry name" value="PNP_UDP_1"/>
    <property type="match status" value="1"/>
</dbReference>
<name>J9FV84_9ZZZZ</name>
<evidence type="ECO:0000256" key="1">
    <source>
        <dbReference type="ARBA" id="ARBA00004945"/>
    </source>
</evidence>
<dbReference type="EMBL" id="AMCI01004050">
    <property type="protein sequence ID" value="EJW98906.1"/>
    <property type="molecule type" value="Genomic_DNA"/>
</dbReference>
<dbReference type="NCBIfam" id="TIGR01704">
    <property type="entry name" value="MTA_SAH-Nsdase"/>
    <property type="match status" value="1"/>
</dbReference>
<dbReference type="InterPro" id="IPR000845">
    <property type="entry name" value="Nucleoside_phosphorylase_d"/>
</dbReference>
<proteinExistence type="predicted"/>
<dbReference type="GO" id="GO:0005829">
    <property type="term" value="C:cytosol"/>
    <property type="evidence" value="ECO:0007669"/>
    <property type="project" value="TreeGrafter"/>
</dbReference>
<dbReference type="GO" id="GO:0019284">
    <property type="term" value="P:L-methionine salvage from S-adenosylmethionine"/>
    <property type="evidence" value="ECO:0007669"/>
    <property type="project" value="TreeGrafter"/>
</dbReference>
<dbReference type="PANTHER" id="PTHR46832">
    <property type="entry name" value="5'-METHYLTHIOADENOSINE/S-ADENOSYLHOMOCYSTEINE NUCLEOSIDASE"/>
    <property type="match status" value="1"/>
</dbReference>
<feature type="domain" description="Nucleoside phosphorylase" evidence="6">
    <location>
        <begin position="3"/>
        <end position="224"/>
    </location>
</feature>
<keyword evidence="4" id="KW-0378">Hydrolase</keyword>
<keyword evidence="3" id="KW-0028">Amino-acid biosynthesis</keyword>
<dbReference type="SUPFAM" id="SSF53167">
    <property type="entry name" value="Purine and uridine phosphorylases"/>
    <property type="match status" value="1"/>
</dbReference>
<reference evidence="7" key="1">
    <citation type="journal article" date="2012" name="PLoS ONE">
        <title>Gene sets for utilization of primary and secondary nutrition supplies in the distal gut of endangered iberian lynx.</title>
        <authorList>
            <person name="Alcaide M."/>
            <person name="Messina E."/>
            <person name="Richter M."/>
            <person name="Bargiela R."/>
            <person name="Peplies J."/>
            <person name="Huws S.A."/>
            <person name="Newbold C.J."/>
            <person name="Golyshin P.N."/>
            <person name="Simon M.A."/>
            <person name="Lopez G."/>
            <person name="Yakimov M.M."/>
            <person name="Ferrer M."/>
        </authorList>
    </citation>
    <scope>NUCLEOTIDE SEQUENCE</scope>
</reference>
<accession>J9FV84</accession>
<evidence type="ECO:0000313" key="7">
    <source>
        <dbReference type="EMBL" id="EJW98906.1"/>
    </source>
</evidence>
<dbReference type="NCBIfam" id="NF004079">
    <property type="entry name" value="PRK05584.1"/>
    <property type="match status" value="1"/>
</dbReference>
<dbReference type="AlphaFoldDB" id="J9FV84"/>
<dbReference type="CDD" id="cd09008">
    <property type="entry name" value="MTAN"/>
    <property type="match status" value="1"/>
</dbReference>
<keyword evidence="5" id="KW-0486">Methionine biosynthesis</keyword>
<dbReference type="GO" id="GO:0008782">
    <property type="term" value="F:adenosylhomocysteine nucleosidase activity"/>
    <property type="evidence" value="ECO:0007669"/>
    <property type="project" value="UniProtKB-EC"/>
</dbReference>
<evidence type="ECO:0000256" key="4">
    <source>
        <dbReference type="ARBA" id="ARBA00022801"/>
    </source>
</evidence>
<dbReference type="Gene3D" id="3.40.50.1580">
    <property type="entry name" value="Nucleoside phosphorylase domain"/>
    <property type="match status" value="1"/>
</dbReference>
<dbReference type="GO" id="GO:0008930">
    <property type="term" value="F:methylthioadenosine nucleosidase activity"/>
    <property type="evidence" value="ECO:0007669"/>
    <property type="project" value="InterPro"/>
</dbReference>
<comment type="pathway">
    <text evidence="1">Amino-acid biosynthesis; L-methionine biosynthesis via salvage pathway; S-methyl-5-thio-alpha-D-ribose 1-phosphate from S-methyl-5'-thioadenosine (hydrolase route): step 1/2.</text>
</comment>
<evidence type="ECO:0000256" key="3">
    <source>
        <dbReference type="ARBA" id="ARBA00022605"/>
    </source>
</evidence>
<protein>
    <recommendedName>
        <fullName evidence="2">adenosylhomocysteine nucleosidase</fullName>
        <ecNumber evidence="2">3.2.2.9</ecNumber>
    </recommendedName>
</protein>
<evidence type="ECO:0000259" key="6">
    <source>
        <dbReference type="Pfam" id="PF01048"/>
    </source>
</evidence>
<organism evidence="7">
    <name type="scientific">gut metagenome</name>
    <dbReference type="NCBI Taxonomy" id="749906"/>
    <lineage>
        <taxon>unclassified sequences</taxon>
        <taxon>metagenomes</taxon>
        <taxon>organismal metagenomes</taxon>
    </lineage>
</organism>
<dbReference type="UniPathway" id="UPA00904">
    <property type="reaction ID" value="UER00871"/>
</dbReference>
<evidence type="ECO:0000256" key="5">
    <source>
        <dbReference type="ARBA" id="ARBA00023167"/>
    </source>
</evidence>
<gene>
    <name evidence="7" type="ORF">EVA_12991</name>
</gene>
<dbReference type="InterPro" id="IPR035994">
    <property type="entry name" value="Nucleoside_phosphorylase_sf"/>
</dbReference>
<dbReference type="EC" id="3.2.2.9" evidence="2"/>
<sequence length="230" mass="25165">MVIGIINAMQKEHEQIVALLQEVQTETVGRSSFVSGTLKGCRLVLLQCGIGKVNAAVGAVELIHHFHPDLLINTGVAGGIDARLQVMDVVAGERVAYHDVDCGPESELGQVQGLPLYYEADRRLYEAALQLQTATRIYGGLICSGDRFITDRAQLDAIKAQFPDGLAVDMESGAIAQVCHLYQVPFLSFRIISDTPGAEEHFAQYQNFWGEMADRSFAVTQSLLETITRL</sequence>
<dbReference type="PANTHER" id="PTHR46832:SF1">
    <property type="entry name" value="5'-METHYLTHIOADENOSINE_S-ADENOSYLHOMOCYSTEINE NUCLEOSIDASE"/>
    <property type="match status" value="1"/>
</dbReference>
<evidence type="ECO:0000256" key="2">
    <source>
        <dbReference type="ARBA" id="ARBA00011974"/>
    </source>
</evidence>
<comment type="caution">
    <text evidence="7">The sequence shown here is derived from an EMBL/GenBank/DDBJ whole genome shotgun (WGS) entry which is preliminary data.</text>
</comment>
<dbReference type="InterPro" id="IPR010049">
    <property type="entry name" value="MTA_SAH_Nsdase"/>
</dbReference>